<dbReference type="EMBL" id="SACJ01000003">
    <property type="protein sequence ID" value="RVT77325.1"/>
    <property type="molecule type" value="Genomic_DNA"/>
</dbReference>
<protein>
    <submittedName>
        <fullName evidence="2">PorT family protein</fullName>
    </submittedName>
</protein>
<sequence length="237" mass="26698">MKKVLLTVFLISLFNTTGFTQSNYSVGLNLGLNYTSFRGSDVLDNTNSGFGHLEGLFVEYRIDKRFAINTGLNLDSKSIKYETNYTYTYFDQQKFEVVNERWDVKTTNRYKYLTIPLLLKYSFGKSKCFFVNGGGFISFWQNHTKKSRAINDKGVVIDNYSSSSGNNFPLADDVSSDYGLSFGLGKLFKLDNRNTISVELRDNLGLCNTIEGTFVQGVSGVIKTNSLSLIASWSFCL</sequence>
<evidence type="ECO:0000313" key="2">
    <source>
        <dbReference type="EMBL" id="RVT77325.1"/>
    </source>
</evidence>
<dbReference type="OrthoDB" id="893738at2"/>
<comment type="caution">
    <text evidence="2">The sequence shown here is derived from an EMBL/GenBank/DDBJ whole genome shotgun (WGS) entry which is preliminary data.</text>
</comment>
<accession>A0A3S2XJ82</accession>
<feature type="domain" description="Outer membrane protein beta-barrel" evidence="1">
    <location>
        <begin position="21"/>
        <end position="210"/>
    </location>
</feature>
<name>A0A3S2XJ82_9FLAO</name>
<dbReference type="Proteomes" id="UP000285211">
    <property type="component" value="Unassembled WGS sequence"/>
</dbReference>
<dbReference type="RefSeq" id="WP_128193965.1">
    <property type="nucleotide sequence ID" value="NZ_SACJ01000003.1"/>
</dbReference>
<proteinExistence type="predicted"/>
<dbReference type="Pfam" id="PF13568">
    <property type="entry name" value="OMP_b-brl_2"/>
    <property type="match status" value="1"/>
</dbReference>
<dbReference type="AlphaFoldDB" id="A0A3S2XJ82"/>
<evidence type="ECO:0000259" key="1">
    <source>
        <dbReference type="Pfam" id="PF13568"/>
    </source>
</evidence>
<keyword evidence="3" id="KW-1185">Reference proteome</keyword>
<reference evidence="2 3" key="1">
    <citation type="submission" date="2019-01" db="EMBL/GenBank/DDBJ databases">
        <authorList>
            <person name="Chen W.-M."/>
        </authorList>
    </citation>
    <scope>NUCLEOTIDE SEQUENCE [LARGE SCALE GENOMIC DNA]</scope>
    <source>
        <strain evidence="2 3">BBQ-12</strain>
    </source>
</reference>
<gene>
    <name evidence="2" type="ORF">EOD40_05795</name>
</gene>
<dbReference type="InterPro" id="IPR025665">
    <property type="entry name" value="Beta-barrel_OMP_2"/>
</dbReference>
<evidence type="ECO:0000313" key="3">
    <source>
        <dbReference type="Proteomes" id="UP000285211"/>
    </source>
</evidence>
<organism evidence="2 3">
    <name type="scientific">Flavobacterium sufflavum</name>
    <dbReference type="NCBI Taxonomy" id="1921138"/>
    <lineage>
        <taxon>Bacteria</taxon>
        <taxon>Pseudomonadati</taxon>
        <taxon>Bacteroidota</taxon>
        <taxon>Flavobacteriia</taxon>
        <taxon>Flavobacteriales</taxon>
        <taxon>Flavobacteriaceae</taxon>
        <taxon>Flavobacterium</taxon>
    </lineage>
</organism>